<dbReference type="Proteomes" id="UP000095284">
    <property type="component" value="Unplaced"/>
</dbReference>
<sequence>MRKASVSAQLTGFARKFSAAIAPQLTKLDPVPTLLRRKKLSIRIGSMTQLQTALKQFVLHNSANFDPVEFEIYDDQIQQVVMTAQFYAEELIVFEGTRRVLSVVLAECDPDADNFTLAKIRHPISGIKVYEMVSVPNRSHQYYITNCMDETAKCEFQVHSNFWRKLLSTCGFTFVSDYWTVEQDGIPVGFVTPGGTIVGENEIKVEWCDEADMELRTLILCIGLVQTIREAFPSLLHILQEYRIKQNS</sequence>
<evidence type="ECO:0000313" key="2">
    <source>
        <dbReference type="EMBL" id="CAG9119045.1"/>
    </source>
</evidence>
<keyword evidence="4" id="KW-1185">Reference proteome</keyword>
<evidence type="ECO:0000313" key="4">
    <source>
        <dbReference type="Proteomes" id="UP000659654"/>
    </source>
</evidence>
<proteinExistence type="predicted"/>
<organism evidence="3 5">
    <name type="scientific">Bursaphelenchus xylophilus</name>
    <name type="common">Pinewood nematode worm</name>
    <name type="synonym">Aphelenchoides xylophilus</name>
    <dbReference type="NCBI Taxonomy" id="6326"/>
    <lineage>
        <taxon>Eukaryota</taxon>
        <taxon>Metazoa</taxon>
        <taxon>Ecdysozoa</taxon>
        <taxon>Nematoda</taxon>
        <taxon>Chromadorea</taxon>
        <taxon>Rhabditida</taxon>
        <taxon>Tylenchina</taxon>
        <taxon>Tylenchomorpha</taxon>
        <taxon>Aphelenchoidea</taxon>
        <taxon>Aphelenchoididae</taxon>
        <taxon>Bursaphelenchus</taxon>
    </lineage>
</organism>
<name>A0A1I7RIR7_BURXY</name>
<evidence type="ECO:0000313" key="3">
    <source>
        <dbReference type="Proteomes" id="UP000095284"/>
    </source>
</evidence>
<dbReference type="EMBL" id="CAJFDI010000004">
    <property type="protein sequence ID" value="CAD5228435.1"/>
    <property type="molecule type" value="Genomic_DNA"/>
</dbReference>
<dbReference type="WBParaSite" id="BXY_0059900.1">
    <property type="protein sequence ID" value="BXY_0059900.1"/>
    <property type="gene ID" value="BXY_0059900"/>
</dbReference>
<evidence type="ECO:0000313" key="5">
    <source>
        <dbReference type="WBParaSite" id="BXY_0059900.1"/>
    </source>
</evidence>
<dbReference type="AlphaFoldDB" id="A0A1I7RIR7"/>
<accession>A0A1I7RIR7</accession>
<dbReference type="EMBL" id="CAJFCV020000004">
    <property type="protein sequence ID" value="CAG9119045.1"/>
    <property type="molecule type" value="Genomic_DNA"/>
</dbReference>
<protein>
    <submittedName>
        <fullName evidence="1">(pine wood nematode) hypothetical protein</fullName>
    </submittedName>
</protein>
<dbReference type="Proteomes" id="UP000659654">
    <property type="component" value="Unassembled WGS sequence"/>
</dbReference>
<reference evidence="5" key="1">
    <citation type="submission" date="2016-11" db="UniProtKB">
        <authorList>
            <consortium name="WormBaseParasite"/>
        </authorList>
    </citation>
    <scope>IDENTIFICATION</scope>
</reference>
<gene>
    <name evidence="1" type="ORF">BXYJ_LOCUS10443</name>
</gene>
<dbReference type="OrthoDB" id="5814573at2759"/>
<evidence type="ECO:0000313" key="1">
    <source>
        <dbReference type="EMBL" id="CAD5228435.1"/>
    </source>
</evidence>
<dbReference type="Proteomes" id="UP000582659">
    <property type="component" value="Unassembled WGS sequence"/>
</dbReference>
<reference evidence="2" key="2">
    <citation type="submission" date="2020-08" db="EMBL/GenBank/DDBJ databases">
        <authorList>
            <person name="Kikuchi T."/>
        </authorList>
    </citation>
    <scope>NUCLEOTIDE SEQUENCE</scope>
    <source>
        <strain evidence="1">Ka4C1</strain>
    </source>
</reference>